<proteinExistence type="predicted"/>
<comment type="caution">
    <text evidence="1">The sequence shown here is derived from an EMBL/GenBank/DDBJ whole genome shotgun (WGS) entry which is preliminary data.</text>
</comment>
<reference evidence="1 2" key="1">
    <citation type="submission" date="2020-11" db="EMBL/GenBank/DDBJ databases">
        <title>Kaistella gelatinilytica sp. nov., a flavobacterium isolated from Antarctic Soil.</title>
        <authorList>
            <person name="Li J."/>
        </authorList>
    </citation>
    <scope>NUCLEOTIDE SEQUENCE [LARGE SCALE GENOMIC DNA]</scope>
    <source>
        <strain evidence="1 2">G5-32</strain>
    </source>
</reference>
<dbReference type="EMBL" id="JADPVI010000002">
    <property type="protein sequence ID" value="MBF8457671.1"/>
    <property type="molecule type" value="Genomic_DNA"/>
</dbReference>
<keyword evidence="2" id="KW-1185">Reference proteome</keyword>
<dbReference type="InterPro" id="IPR005901">
    <property type="entry name" value="GLPGLI"/>
</dbReference>
<evidence type="ECO:0000313" key="1">
    <source>
        <dbReference type="EMBL" id="MBF8457671.1"/>
    </source>
</evidence>
<protein>
    <submittedName>
        <fullName evidence="1">GLPGLI family protein</fullName>
    </submittedName>
</protein>
<accession>A0ABS0FD78</accession>
<dbReference type="RefSeq" id="WP_196080148.1">
    <property type="nucleotide sequence ID" value="NZ_JADPVI010000002.1"/>
</dbReference>
<dbReference type="NCBIfam" id="TIGR01200">
    <property type="entry name" value="GLPGLI"/>
    <property type="match status" value="1"/>
</dbReference>
<evidence type="ECO:0000313" key="2">
    <source>
        <dbReference type="Proteomes" id="UP000660070"/>
    </source>
</evidence>
<dbReference type="Pfam" id="PF09697">
    <property type="entry name" value="Porph_ging"/>
    <property type="match status" value="1"/>
</dbReference>
<organism evidence="1 2">
    <name type="scientific">Kaistella gelatinilytica</name>
    <dbReference type="NCBI Taxonomy" id="2787636"/>
    <lineage>
        <taxon>Bacteria</taxon>
        <taxon>Pseudomonadati</taxon>
        <taxon>Bacteroidota</taxon>
        <taxon>Flavobacteriia</taxon>
        <taxon>Flavobacteriales</taxon>
        <taxon>Weeksellaceae</taxon>
        <taxon>Chryseobacterium group</taxon>
        <taxon>Kaistella</taxon>
    </lineage>
</organism>
<name>A0ABS0FD78_9FLAO</name>
<dbReference type="Proteomes" id="UP000660070">
    <property type="component" value="Unassembled WGS sequence"/>
</dbReference>
<sequence>MKFLTLILLLATSILGAQTNRYIYELKLKMDSTEIEYQKSYMVLDIGQLDTKFYGRDLLVTDSLNNKFGNLDNRYVDMTGQIVKRKNGTSKNENFINIKFEYYSFITSDPITWNILRETKSENGYTLQKATGNFGGRKWIAWFNKDIPFNEGPYKFCGLPGLIFEIMDDKQNFIYKLVKNQNLKENISTESFVESNFGNKAIPINEQQKRKLLLNFYNDPFAFERESFKNNTDLKINIGGKEAHNIEELNTLVKSMQSIIRKYNNPLEIDKVIHYK</sequence>
<gene>
    <name evidence="1" type="ORF">IV494_10820</name>
</gene>